<gene>
    <name evidence="2" type="ORF">LOM8899_00669</name>
</gene>
<reference evidence="2 3" key="1">
    <citation type="submission" date="2017-05" db="EMBL/GenBank/DDBJ databases">
        <authorList>
            <person name="Song R."/>
            <person name="Chenine A.L."/>
            <person name="Ruprecht R.M."/>
        </authorList>
    </citation>
    <scope>NUCLEOTIDE SEQUENCE [LARGE SCALE GENOMIC DNA]</scope>
    <source>
        <strain evidence="2 3">CECT 8899</strain>
    </source>
</reference>
<sequence length="223" mass="23425">MTAQGFKVTALLSVLSFVAVAASAAAETPHIEGEPWCDTLAPGAAAAVDCALTVGDVLLGFDYEGDALSAELTLTQTTLDGDLLHTSEPIRVDGLLIPPALRDINSDGAPELFIPTMSGNVNSEFLVWQSDPGGVYHPSGTISGFGVDAFDVEGDLVRTLTRENAATFTEASYILEADGFVEVYTLSIDYADQTCSFIDQGGVADAGLDPAAILQTCQDREWD</sequence>
<evidence type="ECO:0000313" key="2">
    <source>
        <dbReference type="EMBL" id="SMY06542.1"/>
    </source>
</evidence>
<accession>A0A238LAD2</accession>
<dbReference type="Proteomes" id="UP000201613">
    <property type="component" value="Unassembled WGS sequence"/>
</dbReference>
<dbReference type="AlphaFoldDB" id="A0A238LAD2"/>
<dbReference type="EMBL" id="FXZK01000001">
    <property type="protein sequence ID" value="SMY06542.1"/>
    <property type="molecule type" value="Genomic_DNA"/>
</dbReference>
<organism evidence="2 3">
    <name type="scientific">Flavimaricola marinus</name>
    <dbReference type="NCBI Taxonomy" id="1819565"/>
    <lineage>
        <taxon>Bacteria</taxon>
        <taxon>Pseudomonadati</taxon>
        <taxon>Pseudomonadota</taxon>
        <taxon>Alphaproteobacteria</taxon>
        <taxon>Rhodobacterales</taxon>
        <taxon>Paracoccaceae</taxon>
        <taxon>Flavimaricola</taxon>
    </lineage>
</organism>
<keyword evidence="3" id="KW-1185">Reference proteome</keyword>
<evidence type="ECO:0000313" key="3">
    <source>
        <dbReference type="Proteomes" id="UP000201613"/>
    </source>
</evidence>
<protein>
    <recommendedName>
        <fullName evidence="4">FG-GAP repeat protein</fullName>
    </recommendedName>
</protein>
<proteinExistence type="predicted"/>
<dbReference type="OrthoDB" id="7865345at2"/>
<keyword evidence="1" id="KW-0732">Signal</keyword>
<evidence type="ECO:0008006" key="4">
    <source>
        <dbReference type="Google" id="ProtNLM"/>
    </source>
</evidence>
<feature type="signal peptide" evidence="1">
    <location>
        <begin position="1"/>
        <end position="21"/>
    </location>
</feature>
<feature type="chain" id="PRO_5013144878" description="FG-GAP repeat protein" evidence="1">
    <location>
        <begin position="22"/>
        <end position="223"/>
    </location>
</feature>
<evidence type="ECO:0000256" key="1">
    <source>
        <dbReference type="SAM" id="SignalP"/>
    </source>
</evidence>
<name>A0A238LAD2_9RHOB</name>
<dbReference type="RefSeq" id="WP_093990706.1">
    <property type="nucleotide sequence ID" value="NZ_FXZK01000001.1"/>
</dbReference>